<feature type="region of interest" description="Disordered" evidence="6">
    <location>
        <begin position="275"/>
        <end position="440"/>
    </location>
</feature>
<keyword evidence="10" id="KW-1185">Reference proteome</keyword>
<feature type="transmembrane region" description="Helical" evidence="7">
    <location>
        <begin position="51"/>
        <end position="73"/>
    </location>
</feature>
<dbReference type="EMBL" id="RHLK01000002">
    <property type="protein sequence ID" value="MVO98759.1"/>
    <property type="molecule type" value="Genomic_DNA"/>
</dbReference>
<evidence type="ECO:0000256" key="7">
    <source>
        <dbReference type="SAM" id="Phobius"/>
    </source>
</evidence>
<feature type="compositionally biased region" description="Low complexity" evidence="6">
    <location>
        <begin position="305"/>
        <end position="315"/>
    </location>
</feature>
<keyword evidence="4 7" id="KW-1133">Transmembrane helix</keyword>
<evidence type="ECO:0000259" key="8">
    <source>
        <dbReference type="PROSITE" id="PS51849"/>
    </source>
</evidence>
<name>A0A7X3FFH2_9BACL</name>
<dbReference type="Pfam" id="PF12791">
    <property type="entry name" value="RsgI_N"/>
    <property type="match status" value="1"/>
</dbReference>
<comment type="subcellular location">
    <subcellularLocation>
        <location evidence="1">Cell membrane</location>
        <topology evidence="1">Single-pass membrane protein</topology>
    </subcellularLocation>
</comment>
<dbReference type="PROSITE" id="PS51849">
    <property type="entry name" value="RSGI_N"/>
    <property type="match status" value="1"/>
</dbReference>
<feature type="compositionally biased region" description="Low complexity" evidence="6">
    <location>
        <begin position="323"/>
        <end position="336"/>
    </location>
</feature>
<keyword evidence="2" id="KW-1003">Cell membrane</keyword>
<feature type="compositionally biased region" description="Acidic residues" evidence="6">
    <location>
        <begin position="405"/>
        <end position="414"/>
    </location>
</feature>
<organism evidence="9 10">
    <name type="scientific">Paenibacillus lutrae</name>
    <dbReference type="NCBI Taxonomy" id="2078573"/>
    <lineage>
        <taxon>Bacteria</taxon>
        <taxon>Bacillati</taxon>
        <taxon>Bacillota</taxon>
        <taxon>Bacilli</taxon>
        <taxon>Bacillales</taxon>
        <taxon>Paenibacillaceae</taxon>
        <taxon>Paenibacillus</taxon>
    </lineage>
</organism>
<reference evidence="9 10" key="1">
    <citation type="journal article" date="2019" name="Microorganisms">
        <title>Paenibacillus lutrae sp. nov., A Chitinolytic Species Isolated from A River Otter in Castril Natural Park, Granada, Spain.</title>
        <authorList>
            <person name="Rodriguez M."/>
            <person name="Reina J.C."/>
            <person name="Bejar V."/>
            <person name="Llamas I."/>
        </authorList>
    </citation>
    <scope>NUCLEOTIDE SEQUENCE [LARGE SCALE GENOMIC DNA]</scope>
    <source>
        <strain evidence="9 10">N10</strain>
    </source>
</reference>
<evidence type="ECO:0000313" key="10">
    <source>
        <dbReference type="Proteomes" id="UP000490800"/>
    </source>
</evidence>
<evidence type="ECO:0000313" key="9">
    <source>
        <dbReference type="EMBL" id="MVO98759.1"/>
    </source>
</evidence>
<feature type="domain" description="RsgI N-terminal anti-sigma" evidence="8">
    <location>
        <begin position="2"/>
        <end position="50"/>
    </location>
</feature>
<dbReference type="RefSeq" id="WP_157333230.1">
    <property type="nucleotide sequence ID" value="NZ_RHLK01000002.1"/>
</dbReference>
<accession>A0A7X3FFH2</accession>
<gene>
    <name evidence="9" type="ORF">EDM21_04355</name>
</gene>
<feature type="compositionally biased region" description="Basic and acidic residues" evidence="6">
    <location>
        <begin position="415"/>
        <end position="429"/>
    </location>
</feature>
<dbReference type="InterPro" id="IPR055431">
    <property type="entry name" value="RsgI_M"/>
</dbReference>
<dbReference type="AlphaFoldDB" id="A0A7X3FFH2"/>
<keyword evidence="5 7" id="KW-0472">Membrane</keyword>
<dbReference type="InterPro" id="IPR024449">
    <property type="entry name" value="Anti-sigma_RsgI_N"/>
</dbReference>
<dbReference type="Pfam" id="PF23750">
    <property type="entry name" value="RsgI_M"/>
    <property type="match status" value="1"/>
</dbReference>
<dbReference type="GO" id="GO:0005886">
    <property type="term" value="C:plasma membrane"/>
    <property type="evidence" value="ECO:0007669"/>
    <property type="project" value="UniProtKB-SubCell"/>
</dbReference>
<keyword evidence="3 7" id="KW-0812">Transmembrane</keyword>
<comment type="caution">
    <text evidence="9">The sequence shown here is derived from an EMBL/GenBank/DDBJ whole genome shotgun (WGS) entry which is preliminary data.</text>
</comment>
<protein>
    <submittedName>
        <fullName evidence="9">Anti-sigma factor domain-containing protein</fullName>
    </submittedName>
</protein>
<sequence>MSKGIVMELKGSSIIVMTQEGRFERIPRKGRTCSVGEEITYTRKAMRRSRIYAAASGLAVAGIIFFVMIGGLLNTGSNIQVAAYVTMDINPSVELALDDAEIVREVRGLNADGSRMAEAVRVEGKPLPQATSVIMGWLEQSHLSKGEGDIIISSTVVGDSRKVSDVLLADKMEKQVMEYLRSNHSSELEKYVVAAFAAPADVRSEARTHQLSTGKYAIYLNAKSMGTHIDLEEFRNKSLYVIGQQTGGINKLIDRSNPIKKSSLNDWLAMEKKGSWNQDNTAMPKESEADPQAETAPTPTPTPVQTPVSTPPSTVKPEETHKPVSSAKPASTPTPSDSKWVNPYKSSGNAEIMREQWLKQQEERKQEAIRKQKDKEEKEKKEKKEREEKKKKEKEERDKKKHQDDDDDRDDDDDNDKRGRYDSSVDFHSKIAVHKQPDSKSVQYEIRAAVKTAGTLTGSKGNFAAAARPYFTVSVSWAPDHRKESKTAAGSSNKWR</sequence>
<evidence type="ECO:0000256" key="3">
    <source>
        <dbReference type="ARBA" id="ARBA00022692"/>
    </source>
</evidence>
<evidence type="ECO:0000256" key="2">
    <source>
        <dbReference type="ARBA" id="ARBA00022475"/>
    </source>
</evidence>
<dbReference type="InterPro" id="IPR009893">
    <property type="entry name" value="Nucleo_P80/P87"/>
</dbReference>
<dbReference type="OrthoDB" id="9800626at2"/>
<dbReference type="Pfam" id="PF07267">
    <property type="entry name" value="Nucleo_P87"/>
    <property type="match status" value="1"/>
</dbReference>
<evidence type="ECO:0000256" key="4">
    <source>
        <dbReference type="ARBA" id="ARBA00022989"/>
    </source>
</evidence>
<feature type="compositionally biased region" description="Basic and acidic residues" evidence="6">
    <location>
        <begin position="352"/>
        <end position="404"/>
    </location>
</feature>
<evidence type="ECO:0000256" key="5">
    <source>
        <dbReference type="ARBA" id="ARBA00023136"/>
    </source>
</evidence>
<proteinExistence type="predicted"/>
<evidence type="ECO:0000256" key="1">
    <source>
        <dbReference type="ARBA" id="ARBA00004162"/>
    </source>
</evidence>
<dbReference type="Proteomes" id="UP000490800">
    <property type="component" value="Unassembled WGS sequence"/>
</dbReference>
<evidence type="ECO:0000256" key="6">
    <source>
        <dbReference type="SAM" id="MobiDB-lite"/>
    </source>
</evidence>